<comment type="caution">
    <text evidence="1">The sequence shown here is derived from an EMBL/GenBank/DDBJ whole genome shotgun (WGS) entry which is preliminary data.</text>
</comment>
<reference evidence="1 2" key="1">
    <citation type="journal article" date="2022" name="Nat. Plants">
        <title>Genomes of leafy and leafless Platanthera orchids illuminate the evolution of mycoheterotrophy.</title>
        <authorList>
            <person name="Li M.H."/>
            <person name="Liu K.W."/>
            <person name="Li Z."/>
            <person name="Lu H.C."/>
            <person name="Ye Q.L."/>
            <person name="Zhang D."/>
            <person name="Wang J.Y."/>
            <person name="Li Y.F."/>
            <person name="Zhong Z.M."/>
            <person name="Liu X."/>
            <person name="Yu X."/>
            <person name="Liu D.K."/>
            <person name="Tu X.D."/>
            <person name="Liu B."/>
            <person name="Hao Y."/>
            <person name="Liao X.Y."/>
            <person name="Jiang Y.T."/>
            <person name="Sun W.H."/>
            <person name="Chen J."/>
            <person name="Chen Y.Q."/>
            <person name="Ai Y."/>
            <person name="Zhai J.W."/>
            <person name="Wu S.S."/>
            <person name="Zhou Z."/>
            <person name="Hsiao Y.Y."/>
            <person name="Wu W.L."/>
            <person name="Chen Y.Y."/>
            <person name="Lin Y.F."/>
            <person name="Hsu J.L."/>
            <person name="Li C.Y."/>
            <person name="Wang Z.W."/>
            <person name="Zhao X."/>
            <person name="Zhong W.Y."/>
            <person name="Ma X.K."/>
            <person name="Ma L."/>
            <person name="Huang J."/>
            <person name="Chen G.Z."/>
            <person name="Huang M.Z."/>
            <person name="Huang L."/>
            <person name="Peng D.H."/>
            <person name="Luo Y.B."/>
            <person name="Zou S.Q."/>
            <person name="Chen S.P."/>
            <person name="Lan S."/>
            <person name="Tsai W.C."/>
            <person name="Van de Peer Y."/>
            <person name="Liu Z.J."/>
        </authorList>
    </citation>
    <scope>NUCLEOTIDE SEQUENCE [LARGE SCALE GENOMIC DNA]</scope>
    <source>
        <strain evidence="1">Lor288</strain>
    </source>
</reference>
<dbReference type="Proteomes" id="UP001412067">
    <property type="component" value="Unassembled WGS sequence"/>
</dbReference>
<sequence length="172" mass="19513">MYSATSLKHEPSALALHRRKRVSFSRTTSICNSPIADTNDLISPARHVAQPSTSILQQGCMLRPFPSGPATFILYRQHMRHRFPFRAHIATNFFHFRALLPLISIVLSLHRARIQQNLSEPSAPLVLAKHMWKSAQASAPFRAPLHHPPSPRRKKARQDPIFELLKTNLSGF</sequence>
<keyword evidence="2" id="KW-1185">Reference proteome</keyword>
<evidence type="ECO:0000313" key="2">
    <source>
        <dbReference type="Proteomes" id="UP001412067"/>
    </source>
</evidence>
<evidence type="ECO:0000313" key="1">
    <source>
        <dbReference type="EMBL" id="KAK8945691.1"/>
    </source>
</evidence>
<name>A0ABR2LN71_9ASPA</name>
<organism evidence="1 2">
    <name type="scientific">Platanthera guangdongensis</name>
    <dbReference type="NCBI Taxonomy" id="2320717"/>
    <lineage>
        <taxon>Eukaryota</taxon>
        <taxon>Viridiplantae</taxon>
        <taxon>Streptophyta</taxon>
        <taxon>Embryophyta</taxon>
        <taxon>Tracheophyta</taxon>
        <taxon>Spermatophyta</taxon>
        <taxon>Magnoliopsida</taxon>
        <taxon>Liliopsida</taxon>
        <taxon>Asparagales</taxon>
        <taxon>Orchidaceae</taxon>
        <taxon>Orchidoideae</taxon>
        <taxon>Orchideae</taxon>
        <taxon>Orchidinae</taxon>
        <taxon>Platanthera</taxon>
    </lineage>
</organism>
<proteinExistence type="predicted"/>
<gene>
    <name evidence="1" type="ORF">KSP40_PGU013927</name>
</gene>
<accession>A0ABR2LN71</accession>
<dbReference type="EMBL" id="JBBWWR010000017">
    <property type="protein sequence ID" value="KAK8945691.1"/>
    <property type="molecule type" value="Genomic_DNA"/>
</dbReference>
<protein>
    <submittedName>
        <fullName evidence="1">Uncharacterized protein</fullName>
    </submittedName>
</protein>